<dbReference type="AlphaFoldDB" id="A0A8X6U9Y6"/>
<feature type="non-terminal residue" evidence="1">
    <location>
        <position position="1"/>
    </location>
</feature>
<gene>
    <name evidence="1" type="ORF">NPIL_391381</name>
</gene>
<comment type="caution">
    <text evidence="1">The sequence shown here is derived from an EMBL/GenBank/DDBJ whole genome shotgun (WGS) entry which is preliminary data.</text>
</comment>
<dbReference type="EMBL" id="BMAW01121323">
    <property type="protein sequence ID" value="GFT93493.1"/>
    <property type="molecule type" value="Genomic_DNA"/>
</dbReference>
<proteinExistence type="predicted"/>
<evidence type="ECO:0000313" key="2">
    <source>
        <dbReference type="Proteomes" id="UP000887013"/>
    </source>
</evidence>
<evidence type="ECO:0000313" key="1">
    <source>
        <dbReference type="EMBL" id="GFT93493.1"/>
    </source>
</evidence>
<protein>
    <submittedName>
        <fullName evidence="1">Uncharacterized protein</fullName>
    </submittedName>
</protein>
<organism evidence="1 2">
    <name type="scientific">Nephila pilipes</name>
    <name type="common">Giant wood spider</name>
    <name type="synonym">Nephila maculata</name>
    <dbReference type="NCBI Taxonomy" id="299642"/>
    <lineage>
        <taxon>Eukaryota</taxon>
        <taxon>Metazoa</taxon>
        <taxon>Ecdysozoa</taxon>
        <taxon>Arthropoda</taxon>
        <taxon>Chelicerata</taxon>
        <taxon>Arachnida</taxon>
        <taxon>Araneae</taxon>
        <taxon>Araneomorphae</taxon>
        <taxon>Entelegynae</taxon>
        <taxon>Araneoidea</taxon>
        <taxon>Nephilidae</taxon>
        <taxon>Nephila</taxon>
    </lineage>
</organism>
<dbReference type="Proteomes" id="UP000887013">
    <property type="component" value="Unassembled WGS sequence"/>
</dbReference>
<keyword evidence="2" id="KW-1185">Reference proteome</keyword>
<name>A0A8X6U9Y6_NEPPI</name>
<sequence length="59" mass="6655">IRRSSHVDGRVLWEIPTSPTDFATADIVRCFTVGGERDALRFASRRLQMTFSSREGDAL</sequence>
<reference evidence="1" key="1">
    <citation type="submission" date="2020-08" db="EMBL/GenBank/DDBJ databases">
        <title>Multicomponent nature underlies the extraordinary mechanical properties of spider dragline silk.</title>
        <authorList>
            <person name="Kono N."/>
            <person name="Nakamura H."/>
            <person name="Mori M."/>
            <person name="Yoshida Y."/>
            <person name="Ohtoshi R."/>
            <person name="Malay A.D."/>
            <person name="Moran D.A.P."/>
            <person name="Tomita M."/>
            <person name="Numata K."/>
            <person name="Arakawa K."/>
        </authorList>
    </citation>
    <scope>NUCLEOTIDE SEQUENCE</scope>
</reference>
<accession>A0A8X6U9Y6</accession>